<protein>
    <submittedName>
        <fullName evidence="3">Ig-like protein group 2</fullName>
    </submittedName>
</protein>
<dbReference type="InterPro" id="IPR051923">
    <property type="entry name" value="Glycosyl_Hydrolase_39"/>
</dbReference>
<dbReference type="Pfam" id="PF25275">
    <property type="entry name" value="Golvesin_C"/>
    <property type="match status" value="2"/>
</dbReference>
<dbReference type="Proteomes" id="UP000323257">
    <property type="component" value="Unassembled WGS sequence"/>
</dbReference>
<dbReference type="InterPro" id="IPR017853">
    <property type="entry name" value="GH"/>
</dbReference>
<sequence>MTNRSVPARTGTSRLSRFALCLLLLLAAALPAAAGVRPEAAAAAGEGPYFVDSATWYRDYAPGTVSPNEGTVEMTVRFDKPYSEFDNDYDFMFRLIPGQSGPGYTLYSVYIPLPEQKPTGSTWEQPLTFFVRNGDVRTGFKEVRAIAPPSKLSYTVGQPFNLAFSWKLGSDPYVAIYMDGEEIARTETDNEIVPVMEKFVPYEFMVERAAPYNVSNLKISTRALKADELETSTDDFTSGRDTSLLADITLGQPVQTQKFVTPWHTESGYSVVKPAFRGDKQVFYRNEAAVFPVMTVNYGSAEKTYKVRIVARKPDGDTAFTESVDVAVPADGTHRVLELPLPKLNDKVGFWYLETTVESSPGNSVVYNNAVSKVPVHDAAVPDGKYADYFGIHVDYKDSMAPWAKINTDITRTWEDARVFMWYDIEPTNGDFRWDHSDQYVDAAVAAGLDVLGVLGNPSNWNSTRPSVSDFDDDSFKTPYQYQAGRYVSKDIRFPIDEENRGNEWAEYVYKTMKRYAGKVKYFEVWNEVNFHPPYSPAAFSGTSDEYFLMQEIAYAQAQRVKAETGQELYISTSGFSSVADRSMAVEAISKGNFDIYNIHGYQGIQFIQDDILPAYRAAKQSNPNLQLWQGEFGPINELYTTIPAKMYGTVQRYMDFLANGADKFFGFGSPNEDSFATRYSVSPTEVFQTTAMLQHHIRKADQYLGSYGFTGDGLLPVKHYLSRTDDKYLSILSSNQPLTISLGNADKVVTVEDNYGNLVPVQSGTVFKKNTLFIVSNEPLDISGVSGDVALTTIRNGGFENLNGDPMGGPSGVKIDDWTMVQGEYGKNAYVNKTGPYQGSNAVEFDSAGAPGNRTFMSQTLRVAEAGRYVLSASIKKLEGGADVQPELNIWAGNSDHQLAPVSLTGQYAYYAKPFQVTDTTKEITVNIGILSGVGKVVFDNVSFELVPVAIEMDNSDPVGVTFTNTTDSNKWNNTRENATANKGNFALNTSRDGQAAVTYTPSIPLPGMYEIYEWHHSTNNATTKAPFTVHHARGTSEIKVAQSSDLGGKWNSIGTYSFDAGSTGSVVISNGFESGTGNFILADGLKFVWRGSDIPVEIVMDNKDSSGVVFSDSTWRNTGVNTGAHKGDFALNTTKGGLSSATYTPAIPMNGMYEVYEWHHSTAGPTDAPFMIRHAAVTEPIKVDVDQSKNGGKWNKIGTYPFLAGTTGSVAIVNGNKTSNFILADGIKFVRVGPYVPAESVAVTAAGHTSPNKVLKGGRLALQAAVLPADATDRSVVWKVTNGTGAATIDPATGMLTGVEAGTVTVTAAVTDGSGVSGELLVHVVALESVTAAVDRAILKNGDQAVISVTGVMSDGTSADLSEAELVFASDSAAASVDDEGLVTATAAGEGTVRLTAAVTLGGTTVEAATEVLVDNTAPVLSVELSPALIWPPNHKMVRVQAEIEAEDAASGLASVLLTSITSNEPDAGEPDIEADIGTAATSFSVRAERLGSGSGRIYTVTYTATDFAGNQTAVVRTITIPHNK</sequence>
<dbReference type="EMBL" id="VNHS01000001">
    <property type="protein sequence ID" value="TYP79394.1"/>
    <property type="molecule type" value="Genomic_DNA"/>
</dbReference>
<dbReference type="OrthoDB" id="9802318at2"/>
<dbReference type="PANTHER" id="PTHR12631">
    <property type="entry name" value="ALPHA-L-IDURONIDASE"/>
    <property type="match status" value="1"/>
</dbReference>
<dbReference type="SUPFAM" id="SSF49373">
    <property type="entry name" value="Invasin/intimin cell-adhesion fragments"/>
    <property type="match status" value="1"/>
</dbReference>
<evidence type="ECO:0000313" key="3">
    <source>
        <dbReference type="EMBL" id="TYP79394.1"/>
    </source>
</evidence>
<feature type="signal peptide" evidence="1">
    <location>
        <begin position="1"/>
        <end position="34"/>
    </location>
</feature>
<feature type="domain" description="BIG2" evidence="2">
    <location>
        <begin position="1239"/>
        <end position="1322"/>
    </location>
</feature>
<organism evidence="3 4">
    <name type="scientific">Paenibacillus methanolicus</name>
    <dbReference type="NCBI Taxonomy" id="582686"/>
    <lineage>
        <taxon>Bacteria</taxon>
        <taxon>Bacillati</taxon>
        <taxon>Bacillota</taxon>
        <taxon>Bacilli</taxon>
        <taxon>Bacillales</taxon>
        <taxon>Paenibacillaceae</taxon>
        <taxon>Paenibacillus</taxon>
    </lineage>
</organism>
<evidence type="ECO:0000259" key="2">
    <source>
        <dbReference type="SMART" id="SM00635"/>
    </source>
</evidence>
<dbReference type="InterPro" id="IPR003343">
    <property type="entry name" value="Big_2"/>
</dbReference>
<dbReference type="GO" id="GO:0004553">
    <property type="term" value="F:hydrolase activity, hydrolyzing O-glycosyl compounds"/>
    <property type="evidence" value="ECO:0007669"/>
    <property type="project" value="TreeGrafter"/>
</dbReference>
<feature type="domain" description="BIG2" evidence="2">
    <location>
        <begin position="1330"/>
        <end position="1409"/>
    </location>
</feature>
<accession>A0A5S5CIP1</accession>
<reference evidence="3 4" key="1">
    <citation type="submission" date="2019-07" db="EMBL/GenBank/DDBJ databases">
        <title>Genomic Encyclopedia of Type Strains, Phase III (KMG-III): the genomes of soil and plant-associated and newly described type strains.</title>
        <authorList>
            <person name="Whitman W."/>
        </authorList>
    </citation>
    <scope>NUCLEOTIDE SEQUENCE [LARGE SCALE GENOMIC DNA]</scope>
    <source>
        <strain evidence="3 4">BL24</strain>
    </source>
</reference>
<evidence type="ECO:0000256" key="1">
    <source>
        <dbReference type="SAM" id="SignalP"/>
    </source>
</evidence>
<dbReference type="InterPro" id="IPR033803">
    <property type="entry name" value="CBD-like_Golvesin-Xly"/>
</dbReference>
<dbReference type="RefSeq" id="WP_148927457.1">
    <property type="nucleotide sequence ID" value="NZ_VNHS01000001.1"/>
</dbReference>
<dbReference type="InterPro" id="IPR008964">
    <property type="entry name" value="Invasin/intimin_cell_adhesion"/>
</dbReference>
<dbReference type="Gene3D" id="2.60.40.1080">
    <property type="match status" value="2"/>
</dbReference>
<feature type="chain" id="PRO_5039430962" evidence="1">
    <location>
        <begin position="35"/>
        <end position="1527"/>
    </location>
</feature>
<dbReference type="Gene3D" id="3.20.20.80">
    <property type="entry name" value="Glycosidases"/>
    <property type="match status" value="1"/>
</dbReference>
<dbReference type="SMART" id="SM00635">
    <property type="entry name" value="BID_2"/>
    <property type="match status" value="2"/>
</dbReference>
<keyword evidence="4" id="KW-1185">Reference proteome</keyword>
<gene>
    <name evidence="3" type="ORF">BCM02_101512</name>
</gene>
<keyword evidence="1" id="KW-0732">Signal</keyword>
<proteinExistence type="predicted"/>
<dbReference type="Pfam" id="PF02368">
    <property type="entry name" value="Big_2"/>
    <property type="match status" value="1"/>
</dbReference>
<name>A0A5S5CIP1_9BACL</name>
<dbReference type="PANTHER" id="PTHR12631:SF10">
    <property type="entry name" value="BETA-XYLOSIDASE-LIKE PROTEIN-RELATED"/>
    <property type="match status" value="1"/>
</dbReference>
<dbReference type="SUPFAM" id="SSF51445">
    <property type="entry name" value="(Trans)glycosidases"/>
    <property type="match status" value="1"/>
</dbReference>
<evidence type="ECO:0000313" key="4">
    <source>
        <dbReference type="Proteomes" id="UP000323257"/>
    </source>
</evidence>
<dbReference type="Gene3D" id="2.60.120.260">
    <property type="entry name" value="Galactose-binding domain-like"/>
    <property type="match status" value="1"/>
</dbReference>
<comment type="caution">
    <text evidence="3">The sequence shown here is derived from an EMBL/GenBank/DDBJ whole genome shotgun (WGS) entry which is preliminary data.</text>
</comment>